<gene>
    <name evidence="2" type="ORF">AVDCRST_MAG75-1743</name>
</gene>
<proteinExistence type="predicted"/>
<dbReference type="Gene3D" id="3.90.550.10">
    <property type="entry name" value="Spore Coat Polysaccharide Biosynthesis Protein SpsA, Chain A"/>
    <property type="match status" value="1"/>
</dbReference>
<dbReference type="AlphaFoldDB" id="A0A6J4NPA6"/>
<dbReference type="InterPro" id="IPR050834">
    <property type="entry name" value="Glycosyltransf_2"/>
</dbReference>
<reference evidence="2" key="1">
    <citation type="submission" date="2020-02" db="EMBL/GenBank/DDBJ databases">
        <authorList>
            <person name="Meier V. D."/>
        </authorList>
    </citation>
    <scope>NUCLEOTIDE SEQUENCE</scope>
    <source>
        <strain evidence="2">AVDCRST_MAG75</strain>
    </source>
</reference>
<dbReference type="EMBL" id="CADCUO010000105">
    <property type="protein sequence ID" value="CAA9394248.1"/>
    <property type="molecule type" value="Genomic_DNA"/>
</dbReference>
<protein>
    <recommendedName>
        <fullName evidence="1">Glycosyltransferase 2-like domain-containing protein</fullName>
    </recommendedName>
</protein>
<evidence type="ECO:0000313" key="2">
    <source>
        <dbReference type="EMBL" id="CAA9394248.1"/>
    </source>
</evidence>
<evidence type="ECO:0000259" key="1">
    <source>
        <dbReference type="Pfam" id="PF00535"/>
    </source>
</evidence>
<dbReference type="InterPro" id="IPR029044">
    <property type="entry name" value="Nucleotide-diphossugar_trans"/>
</dbReference>
<name>A0A6J4NPA6_9ACTN</name>
<dbReference type="PANTHER" id="PTHR43685:SF3">
    <property type="entry name" value="SLR2126 PROTEIN"/>
    <property type="match status" value="1"/>
</dbReference>
<organism evidence="2">
    <name type="scientific">uncultured Propionibacteriaceae bacterium</name>
    <dbReference type="NCBI Taxonomy" id="257457"/>
    <lineage>
        <taxon>Bacteria</taxon>
        <taxon>Bacillati</taxon>
        <taxon>Actinomycetota</taxon>
        <taxon>Actinomycetes</taxon>
        <taxon>Propionibacteriales</taxon>
        <taxon>Propionibacteriaceae</taxon>
        <taxon>environmental samples</taxon>
    </lineage>
</organism>
<dbReference type="SUPFAM" id="SSF53448">
    <property type="entry name" value="Nucleotide-diphospho-sugar transferases"/>
    <property type="match status" value="1"/>
</dbReference>
<dbReference type="InterPro" id="IPR001173">
    <property type="entry name" value="Glyco_trans_2-like"/>
</dbReference>
<accession>A0A6J4NPA6</accession>
<dbReference type="Pfam" id="PF00535">
    <property type="entry name" value="Glycos_transf_2"/>
    <property type="match status" value="1"/>
</dbReference>
<sequence>MTGSGLTASIVIACYTLDRWTQLGAAVESALHQSLPAEEVVVVVDHNPELEQKVTQQWPSVRVLANQYGQGASGARNTGAFAVQSAIVAFLDDDAVADRRWLQTLLDNFDDPTVVGVGGGVVAAWETRQPAWFPNEFAWVVGVSYPGLPETVAEIRNVWAENMAVRRDRFLEVDGFRLNFGKVGTHSSPEDTDLCIRMAGNGGRWLYVPSAQIAHHVPAGRSTFQFFLRRCYSEGAGKAALAGLTSSSNLHSERDYTRHILPQAVARDVRDAMVQKRLTPLAQAAAILLGLASAGAGYARHALTRAR</sequence>
<feature type="domain" description="Glycosyltransferase 2-like" evidence="1">
    <location>
        <begin position="9"/>
        <end position="128"/>
    </location>
</feature>
<dbReference type="PANTHER" id="PTHR43685">
    <property type="entry name" value="GLYCOSYLTRANSFERASE"/>
    <property type="match status" value="1"/>
</dbReference>